<reference evidence="1 2" key="1">
    <citation type="journal article" date="2016" name="Nat. Commun.">
        <title>Thousands of microbial genomes shed light on interconnected biogeochemical processes in an aquifer system.</title>
        <authorList>
            <person name="Anantharaman K."/>
            <person name="Brown C.T."/>
            <person name="Hug L.A."/>
            <person name="Sharon I."/>
            <person name="Castelle C.J."/>
            <person name="Probst A.J."/>
            <person name="Thomas B.C."/>
            <person name="Singh A."/>
            <person name="Wilkins M.J."/>
            <person name="Karaoz U."/>
            <person name="Brodie E.L."/>
            <person name="Williams K.H."/>
            <person name="Hubbard S.S."/>
            <person name="Banfield J.F."/>
        </authorList>
    </citation>
    <scope>NUCLEOTIDE SEQUENCE [LARGE SCALE GENOMIC DNA]</scope>
</reference>
<dbReference type="EMBL" id="MFJM01000070">
    <property type="protein sequence ID" value="OGG15855.1"/>
    <property type="molecule type" value="Genomic_DNA"/>
</dbReference>
<proteinExistence type="predicted"/>
<dbReference type="Proteomes" id="UP000176253">
    <property type="component" value="Unassembled WGS sequence"/>
</dbReference>
<protein>
    <submittedName>
        <fullName evidence="1">Uncharacterized protein</fullName>
    </submittedName>
</protein>
<organism evidence="1 2">
    <name type="scientific">Candidatus Gottesmanbacteria bacterium RIFCSPHIGHO2_02_FULL_39_14</name>
    <dbReference type="NCBI Taxonomy" id="1798383"/>
    <lineage>
        <taxon>Bacteria</taxon>
        <taxon>Candidatus Gottesmaniibacteriota</taxon>
    </lineage>
</organism>
<comment type="caution">
    <text evidence="1">The sequence shown here is derived from an EMBL/GenBank/DDBJ whole genome shotgun (WGS) entry which is preliminary data.</text>
</comment>
<evidence type="ECO:0000313" key="2">
    <source>
        <dbReference type="Proteomes" id="UP000176253"/>
    </source>
</evidence>
<sequence length="105" mass="11059">MNELLSEATSVETAGLDPNPVLPGGKIIFMRGHGGSGDDADSSQDTAKNPFGAYCKLLRIAATGDETALAAVNNINARMEATNTKLKLQIDNARLKTGLPPIYTK</sequence>
<accession>A0A1F5ZU50</accession>
<evidence type="ECO:0000313" key="1">
    <source>
        <dbReference type="EMBL" id="OGG15855.1"/>
    </source>
</evidence>
<gene>
    <name evidence="1" type="ORF">A3D78_03020</name>
</gene>
<dbReference type="AlphaFoldDB" id="A0A1F5ZU50"/>
<name>A0A1F5ZU50_9BACT</name>